<evidence type="ECO:0000256" key="13">
    <source>
        <dbReference type="ARBA" id="ARBA00023014"/>
    </source>
</evidence>
<evidence type="ECO:0000256" key="12">
    <source>
        <dbReference type="ARBA" id="ARBA00023012"/>
    </source>
</evidence>
<dbReference type="Pfam" id="PF02518">
    <property type="entry name" value="HATPase_c"/>
    <property type="match status" value="1"/>
</dbReference>
<keyword evidence="17" id="KW-0472">Membrane</keyword>
<dbReference type="InterPro" id="IPR017205">
    <property type="entry name" value="Sig_transdc_His_kinase_ChrS"/>
</dbReference>
<evidence type="ECO:0000256" key="6">
    <source>
        <dbReference type="ARBA" id="ARBA00022485"/>
    </source>
</evidence>
<evidence type="ECO:0000256" key="11">
    <source>
        <dbReference type="ARBA" id="ARBA00023004"/>
    </source>
</evidence>
<evidence type="ECO:0000256" key="14">
    <source>
        <dbReference type="ARBA" id="ARBA00024827"/>
    </source>
</evidence>
<keyword evidence="16" id="KW-0175">Coiled coil</keyword>
<keyword evidence="13" id="KW-0411">Iron-sulfur</keyword>
<feature type="coiled-coil region" evidence="16">
    <location>
        <begin position="176"/>
        <end position="203"/>
    </location>
</feature>
<feature type="transmembrane region" description="Helical" evidence="17">
    <location>
        <begin position="121"/>
        <end position="140"/>
    </location>
</feature>
<reference evidence="19 20" key="1">
    <citation type="submission" date="2016-10" db="EMBL/GenBank/DDBJ databases">
        <authorList>
            <person name="de Groot N.N."/>
        </authorList>
    </citation>
    <scope>NUCLEOTIDE SEQUENCE [LARGE SCALE GENOMIC DNA]</scope>
    <source>
        <strain>J11</strain>
        <strain evidence="20">PG 39</strain>
    </source>
</reference>
<evidence type="ECO:0000256" key="15">
    <source>
        <dbReference type="ARBA" id="ARBA00030800"/>
    </source>
</evidence>
<evidence type="ECO:0000256" key="2">
    <source>
        <dbReference type="ARBA" id="ARBA00001966"/>
    </source>
</evidence>
<evidence type="ECO:0000256" key="7">
    <source>
        <dbReference type="ARBA" id="ARBA00022490"/>
    </source>
</evidence>
<dbReference type="AlphaFoldDB" id="A0A1I2ULN5"/>
<dbReference type="InterPro" id="IPR003594">
    <property type="entry name" value="HATPase_dom"/>
</dbReference>
<sequence>MRTLSQPRTRPHMDHLLLAMRVAVHVLFALLLGLALIRLALNPTPLSHWIWPLAVLFAAIYLLGTVLERRAAARGDSLPPIAIHLWILIISALWVALVMLSPAFLWLLFPLVFIIASCWPYRLSLPWILLLLLAATLLPTSQPRTSAAILGPTVGVLVAVGMQYAYRVLVSEARYYAQVAENLHATRKELATSEREAGRLAERERLAREIHDTLTQGFSSIVLLSRASQHASEQGNTALLQEQLHAIENVASDNLNEARRVVDRLGTLPARRRLPEELHALAQSTSAQQALLGQPLSITVHLAGDSERLLPPEVIEELLRIAQQGLGNIVQHAQATEAVISLGIWDESLTLDIFDNGRGVDAARSEGNTAGGGFGSTSIRQRVTRLGGDVRLEDATDTFGQGTILTVSIPLAVRQGS</sequence>
<evidence type="ECO:0000256" key="17">
    <source>
        <dbReference type="SAM" id="Phobius"/>
    </source>
</evidence>
<evidence type="ECO:0000256" key="16">
    <source>
        <dbReference type="SAM" id="Coils"/>
    </source>
</evidence>
<dbReference type="OrthoDB" id="144293at2"/>
<dbReference type="GO" id="GO:0051539">
    <property type="term" value="F:4 iron, 4 sulfur cluster binding"/>
    <property type="evidence" value="ECO:0007669"/>
    <property type="project" value="UniProtKB-KW"/>
</dbReference>
<dbReference type="PANTHER" id="PTHR24421">
    <property type="entry name" value="NITRATE/NITRITE SENSOR PROTEIN NARX-RELATED"/>
    <property type="match status" value="1"/>
</dbReference>
<dbReference type="PIRSF" id="PIRSF037434">
    <property type="entry name" value="STHK_ChrS"/>
    <property type="match status" value="1"/>
</dbReference>
<dbReference type="PROSITE" id="PS50109">
    <property type="entry name" value="HIS_KIN"/>
    <property type="match status" value="1"/>
</dbReference>
<dbReference type="InterPro" id="IPR011712">
    <property type="entry name" value="Sig_transdc_His_kin_sub3_dim/P"/>
</dbReference>
<dbReference type="EMBL" id="FOPJ01000014">
    <property type="protein sequence ID" value="SFG78064.1"/>
    <property type="molecule type" value="Genomic_DNA"/>
</dbReference>
<dbReference type="GO" id="GO:0000155">
    <property type="term" value="F:phosphorelay sensor kinase activity"/>
    <property type="evidence" value="ECO:0007669"/>
    <property type="project" value="InterPro"/>
</dbReference>
<evidence type="ECO:0000313" key="19">
    <source>
        <dbReference type="EMBL" id="SFG78064.1"/>
    </source>
</evidence>
<dbReference type="Gene3D" id="3.30.565.10">
    <property type="entry name" value="Histidine kinase-like ATPase, C-terminal domain"/>
    <property type="match status" value="1"/>
</dbReference>
<dbReference type="InterPro" id="IPR004358">
    <property type="entry name" value="Sig_transdc_His_kin-like_C"/>
</dbReference>
<evidence type="ECO:0000256" key="8">
    <source>
        <dbReference type="ARBA" id="ARBA00022679"/>
    </source>
</evidence>
<comment type="cofactor">
    <cofactor evidence="2">
        <name>[4Fe-4S] cluster</name>
        <dbReference type="ChEBI" id="CHEBI:49883"/>
    </cofactor>
</comment>
<feature type="transmembrane region" description="Helical" evidence="17">
    <location>
        <begin position="16"/>
        <end position="37"/>
    </location>
</feature>
<evidence type="ECO:0000256" key="4">
    <source>
        <dbReference type="ARBA" id="ARBA00012438"/>
    </source>
</evidence>
<keyword evidence="11" id="KW-0408">Iron</keyword>
<feature type="transmembrane region" description="Helical" evidence="17">
    <location>
        <begin position="49"/>
        <end position="67"/>
    </location>
</feature>
<dbReference type="InterPro" id="IPR050482">
    <property type="entry name" value="Sensor_HK_TwoCompSys"/>
</dbReference>
<accession>A0A1I2ULN5</accession>
<dbReference type="PRINTS" id="PR00344">
    <property type="entry name" value="BCTRLSENSOR"/>
</dbReference>
<dbReference type="Proteomes" id="UP000199065">
    <property type="component" value="Unassembled WGS sequence"/>
</dbReference>
<dbReference type="GO" id="GO:0016020">
    <property type="term" value="C:membrane"/>
    <property type="evidence" value="ECO:0007669"/>
    <property type="project" value="InterPro"/>
</dbReference>
<evidence type="ECO:0000259" key="18">
    <source>
        <dbReference type="PROSITE" id="PS50109"/>
    </source>
</evidence>
<feature type="domain" description="Histidine kinase" evidence="18">
    <location>
        <begin position="205"/>
        <end position="413"/>
    </location>
</feature>
<dbReference type="InterPro" id="IPR036890">
    <property type="entry name" value="HATPase_C_sf"/>
</dbReference>
<comment type="function">
    <text evidence="14">Member of the two-component regulatory system NreB/NreC involved in the control of dissimilatory nitrate/nitrite reduction in response to oxygen. NreB functions as a direct oxygen sensor histidine kinase which is autophosphorylated, in the absence of oxygen, probably at the conserved histidine residue, and transfers its phosphate group probably to a conserved aspartate residue of NreC. NreB/NreC activates the expression of the nitrate (narGHJI) and nitrite (nir) reductase operons, as well as the putative nitrate transporter gene narT.</text>
</comment>
<feature type="transmembrane region" description="Helical" evidence="17">
    <location>
        <begin position="147"/>
        <end position="166"/>
    </location>
</feature>
<keyword evidence="6" id="KW-0004">4Fe-4S</keyword>
<dbReference type="GO" id="GO:0046983">
    <property type="term" value="F:protein dimerization activity"/>
    <property type="evidence" value="ECO:0007669"/>
    <property type="project" value="InterPro"/>
</dbReference>
<evidence type="ECO:0000256" key="9">
    <source>
        <dbReference type="ARBA" id="ARBA00022723"/>
    </source>
</evidence>
<evidence type="ECO:0000256" key="1">
    <source>
        <dbReference type="ARBA" id="ARBA00000085"/>
    </source>
</evidence>
<dbReference type="InterPro" id="IPR005467">
    <property type="entry name" value="His_kinase_dom"/>
</dbReference>
<evidence type="ECO:0000313" key="20">
    <source>
        <dbReference type="Proteomes" id="UP000199065"/>
    </source>
</evidence>
<dbReference type="SUPFAM" id="SSF55874">
    <property type="entry name" value="ATPase domain of HSP90 chaperone/DNA topoisomerase II/histidine kinase"/>
    <property type="match status" value="1"/>
</dbReference>
<evidence type="ECO:0000256" key="10">
    <source>
        <dbReference type="ARBA" id="ARBA00022777"/>
    </source>
</evidence>
<keyword evidence="8" id="KW-0808">Transferase</keyword>
<keyword evidence="20" id="KW-1185">Reference proteome</keyword>
<proteinExistence type="predicted"/>
<dbReference type="EC" id="2.7.13.3" evidence="4"/>
<dbReference type="Pfam" id="PF07730">
    <property type="entry name" value="HisKA_3"/>
    <property type="match status" value="1"/>
</dbReference>
<keyword evidence="17" id="KW-0812">Transmembrane</keyword>
<dbReference type="GO" id="GO:0046872">
    <property type="term" value="F:metal ion binding"/>
    <property type="evidence" value="ECO:0007669"/>
    <property type="project" value="UniProtKB-KW"/>
</dbReference>
<keyword evidence="7" id="KW-0963">Cytoplasm</keyword>
<comment type="subcellular location">
    <subcellularLocation>
        <location evidence="3">Cytoplasm</location>
    </subcellularLocation>
</comment>
<keyword evidence="10 19" id="KW-0418">Kinase</keyword>
<name>A0A1I2ULN5_9CORY</name>
<dbReference type="GO" id="GO:0005737">
    <property type="term" value="C:cytoplasm"/>
    <property type="evidence" value="ECO:0007669"/>
    <property type="project" value="UniProtKB-SubCell"/>
</dbReference>
<feature type="transmembrane region" description="Helical" evidence="17">
    <location>
        <begin position="87"/>
        <end position="115"/>
    </location>
</feature>
<gene>
    <name evidence="19" type="ORF">SAMN05660282_01939</name>
</gene>
<dbReference type="Gene3D" id="1.20.5.1930">
    <property type="match status" value="1"/>
</dbReference>
<keyword evidence="12" id="KW-0902">Two-component regulatory system</keyword>
<organism evidence="19 20">
    <name type="scientific">Corynebacterium spheniscorum</name>
    <dbReference type="NCBI Taxonomy" id="185761"/>
    <lineage>
        <taxon>Bacteria</taxon>
        <taxon>Bacillati</taxon>
        <taxon>Actinomycetota</taxon>
        <taxon>Actinomycetes</taxon>
        <taxon>Mycobacteriales</taxon>
        <taxon>Corynebacteriaceae</taxon>
        <taxon>Corynebacterium</taxon>
    </lineage>
</organism>
<evidence type="ECO:0000256" key="5">
    <source>
        <dbReference type="ARBA" id="ARBA00017322"/>
    </source>
</evidence>
<dbReference type="STRING" id="185761.SAMN05660282_01939"/>
<keyword evidence="17" id="KW-1133">Transmembrane helix</keyword>
<protein>
    <recommendedName>
        <fullName evidence="5">Oxygen sensor histidine kinase NreB</fullName>
        <ecNumber evidence="4">2.7.13.3</ecNumber>
    </recommendedName>
    <alternativeName>
        <fullName evidence="15">Nitrogen regulation protein B</fullName>
    </alternativeName>
</protein>
<keyword evidence="9" id="KW-0479">Metal-binding</keyword>
<dbReference type="RefSeq" id="WP_143067488.1">
    <property type="nucleotide sequence ID" value="NZ_FOPJ01000014.1"/>
</dbReference>
<dbReference type="CDD" id="cd16917">
    <property type="entry name" value="HATPase_UhpB-NarQ-NarX-like"/>
    <property type="match status" value="1"/>
</dbReference>
<dbReference type="SMART" id="SM00387">
    <property type="entry name" value="HATPase_c"/>
    <property type="match status" value="1"/>
</dbReference>
<evidence type="ECO:0000256" key="3">
    <source>
        <dbReference type="ARBA" id="ARBA00004496"/>
    </source>
</evidence>
<comment type="catalytic activity">
    <reaction evidence="1">
        <text>ATP + protein L-histidine = ADP + protein N-phospho-L-histidine.</text>
        <dbReference type="EC" id="2.7.13.3"/>
    </reaction>
</comment>